<evidence type="ECO:0000313" key="10">
    <source>
        <dbReference type="Proteomes" id="UP000315700"/>
    </source>
</evidence>
<dbReference type="CDD" id="cd06171">
    <property type="entry name" value="Sigma70_r4"/>
    <property type="match status" value="1"/>
</dbReference>
<keyword evidence="2 6" id="KW-0805">Transcription regulation</keyword>
<dbReference type="PANTHER" id="PTHR43133:SF8">
    <property type="entry name" value="RNA POLYMERASE SIGMA FACTOR HI_1459-RELATED"/>
    <property type="match status" value="1"/>
</dbReference>
<name>A0A517S819_9PLAN</name>
<dbReference type="InterPro" id="IPR000838">
    <property type="entry name" value="RNA_pol_sigma70_ECF_CS"/>
</dbReference>
<dbReference type="Gene3D" id="1.10.1740.10">
    <property type="match status" value="1"/>
</dbReference>
<proteinExistence type="inferred from homology"/>
<keyword evidence="4 6" id="KW-0238">DNA-binding</keyword>
<feature type="domain" description="RNA polymerase sigma factor 70 region 4 type 2" evidence="8">
    <location>
        <begin position="144"/>
        <end position="195"/>
    </location>
</feature>
<feature type="domain" description="RNA polymerase sigma-70 region 2" evidence="7">
    <location>
        <begin position="35"/>
        <end position="102"/>
    </location>
</feature>
<keyword evidence="3 6" id="KW-0731">Sigma factor</keyword>
<dbReference type="InterPro" id="IPR013325">
    <property type="entry name" value="RNA_pol_sigma_r2"/>
</dbReference>
<dbReference type="Gene3D" id="1.10.10.10">
    <property type="entry name" value="Winged helix-like DNA-binding domain superfamily/Winged helix DNA-binding domain"/>
    <property type="match status" value="1"/>
</dbReference>
<dbReference type="InterPro" id="IPR014284">
    <property type="entry name" value="RNA_pol_sigma-70_dom"/>
</dbReference>
<evidence type="ECO:0000256" key="5">
    <source>
        <dbReference type="ARBA" id="ARBA00023163"/>
    </source>
</evidence>
<dbReference type="RefSeq" id="WP_231754193.1">
    <property type="nucleotide sequence ID" value="NZ_CP036271.1"/>
</dbReference>
<keyword evidence="10" id="KW-1185">Reference proteome</keyword>
<protein>
    <recommendedName>
        <fullName evidence="6">RNA polymerase sigma factor</fullName>
    </recommendedName>
</protein>
<organism evidence="9 10">
    <name type="scientific">Caulifigura coniformis</name>
    <dbReference type="NCBI Taxonomy" id="2527983"/>
    <lineage>
        <taxon>Bacteria</taxon>
        <taxon>Pseudomonadati</taxon>
        <taxon>Planctomycetota</taxon>
        <taxon>Planctomycetia</taxon>
        <taxon>Planctomycetales</taxon>
        <taxon>Planctomycetaceae</taxon>
        <taxon>Caulifigura</taxon>
    </lineage>
</organism>
<dbReference type="InParanoid" id="A0A517S819"/>
<gene>
    <name evidence="9" type="primary">sigW_3</name>
    <name evidence="9" type="ORF">Pan44_02830</name>
</gene>
<dbReference type="Proteomes" id="UP000315700">
    <property type="component" value="Chromosome"/>
</dbReference>
<dbReference type="InterPro" id="IPR013324">
    <property type="entry name" value="RNA_pol_sigma_r3/r4-like"/>
</dbReference>
<comment type="similarity">
    <text evidence="1 6">Belongs to the sigma-70 factor family. ECF subfamily.</text>
</comment>
<accession>A0A517S819</accession>
<dbReference type="InterPro" id="IPR007627">
    <property type="entry name" value="RNA_pol_sigma70_r2"/>
</dbReference>
<keyword evidence="5 6" id="KW-0804">Transcription</keyword>
<evidence type="ECO:0000259" key="8">
    <source>
        <dbReference type="Pfam" id="PF08281"/>
    </source>
</evidence>
<dbReference type="Pfam" id="PF08281">
    <property type="entry name" value="Sigma70_r4_2"/>
    <property type="match status" value="1"/>
</dbReference>
<evidence type="ECO:0000256" key="1">
    <source>
        <dbReference type="ARBA" id="ARBA00010641"/>
    </source>
</evidence>
<evidence type="ECO:0000259" key="7">
    <source>
        <dbReference type="Pfam" id="PF04542"/>
    </source>
</evidence>
<dbReference type="GO" id="GO:0003677">
    <property type="term" value="F:DNA binding"/>
    <property type="evidence" value="ECO:0007669"/>
    <property type="project" value="UniProtKB-KW"/>
</dbReference>
<dbReference type="Pfam" id="PF04542">
    <property type="entry name" value="Sigma70_r2"/>
    <property type="match status" value="1"/>
</dbReference>
<dbReference type="KEGG" id="ccos:Pan44_02830"/>
<dbReference type="InterPro" id="IPR036388">
    <property type="entry name" value="WH-like_DNA-bd_sf"/>
</dbReference>
<evidence type="ECO:0000256" key="6">
    <source>
        <dbReference type="RuleBase" id="RU000716"/>
    </source>
</evidence>
<evidence type="ECO:0000256" key="3">
    <source>
        <dbReference type="ARBA" id="ARBA00023082"/>
    </source>
</evidence>
<reference evidence="9 10" key="1">
    <citation type="submission" date="2019-02" db="EMBL/GenBank/DDBJ databases">
        <title>Deep-cultivation of Planctomycetes and their phenomic and genomic characterization uncovers novel biology.</title>
        <authorList>
            <person name="Wiegand S."/>
            <person name="Jogler M."/>
            <person name="Boedeker C."/>
            <person name="Pinto D."/>
            <person name="Vollmers J."/>
            <person name="Rivas-Marin E."/>
            <person name="Kohn T."/>
            <person name="Peeters S.H."/>
            <person name="Heuer A."/>
            <person name="Rast P."/>
            <person name="Oberbeckmann S."/>
            <person name="Bunk B."/>
            <person name="Jeske O."/>
            <person name="Meyerdierks A."/>
            <person name="Storesund J.E."/>
            <person name="Kallscheuer N."/>
            <person name="Luecker S."/>
            <person name="Lage O.M."/>
            <person name="Pohl T."/>
            <person name="Merkel B.J."/>
            <person name="Hornburger P."/>
            <person name="Mueller R.-W."/>
            <person name="Bruemmer F."/>
            <person name="Labrenz M."/>
            <person name="Spormann A.M."/>
            <person name="Op den Camp H."/>
            <person name="Overmann J."/>
            <person name="Amann R."/>
            <person name="Jetten M.S.M."/>
            <person name="Mascher T."/>
            <person name="Medema M.H."/>
            <person name="Devos D.P."/>
            <person name="Kaster A.-K."/>
            <person name="Ovreas L."/>
            <person name="Rohde M."/>
            <person name="Galperin M.Y."/>
            <person name="Jogler C."/>
        </authorList>
    </citation>
    <scope>NUCLEOTIDE SEQUENCE [LARGE SCALE GENOMIC DNA]</scope>
    <source>
        <strain evidence="9 10">Pan44</strain>
    </source>
</reference>
<dbReference type="SUPFAM" id="SSF88946">
    <property type="entry name" value="Sigma2 domain of RNA polymerase sigma factors"/>
    <property type="match status" value="1"/>
</dbReference>
<evidence type="ECO:0000313" key="9">
    <source>
        <dbReference type="EMBL" id="QDT52274.1"/>
    </source>
</evidence>
<evidence type="ECO:0000256" key="2">
    <source>
        <dbReference type="ARBA" id="ARBA00023015"/>
    </source>
</evidence>
<dbReference type="InterPro" id="IPR039425">
    <property type="entry name" value="RNA_pol_sigma-70-like"/>
</dbReference>
<dbReference type="PANTHER" id="PTHR43133">
    <property type="entry name" value="RNA POLYMERASE ECF-TYPE SIGMA FACTO"/>
    <property type="match status" value="1"/>
</dbReference>
<dbReference type="NCBIfam" id="TIGR02937">
    <property type="entry name" value="sigma70-ECF"/>
    <property type="match status" value="1"/>
</dbReference>
<dbReference type="InterPro" id="IPR013249">
    <property type="entry name" value="RNA_pol_sigma70_r4_t2"/>
</dbReference>
<dbReference type="GO" id="GO:0016987">
    <property type="term" value="F:sigma factor activity"/>
    <property type="evidence" value="ECO:0007669"/>
    <property type="project" value="UniProtKB-KW"/>
</dbReference>
<dbReference type="PROSITE" id="PS01063">
    <property type="entry name" value="SIGMA70_ECF"/>
    <property type="match status" value="1"/>
</dbReference>
<sequence>MPSTAVPISSPYLRDPDVQLMMRARDGDDDAFSELVSRFQDRLVALLTNMVGNAENAEDLAQDVFLRIYKARNGYEPNAKFSTWLFAIAHNVACNSKRSKVRRKEVQMQPADSGAAPTAMPEEAVPEKSALMPTRLIARKELQDRVQAAMANLNERQRMAVLLHKFEGMSYADIGAALEMTPQAVKSLLSRARDNLREQLEAFVR</sequence>
<dbReference type="AlphaFoldDB" id="A0A517S819"/>
<dbReference type="SUPFAM" id="SSF88659">
    <property type="entry name" value="Sigma3 and sigma4 domains of RNA polymerase sigma factors"/>
    <property type="match status" value="1"/>
</dbReference>
<dbReference type="GO" id="GO:0006352">
    <property type="term" value="P:DNA-templated transcription initiation"/>
    <property type="evidence" value="ECO:0007669"/>
    <property type="project" value="InterPro"/>
</dbReference>
<dbReference type="EMBL" id="CP036271">
    <property type="protein sequence ID" value="QDT52274.1"/>
    <property type="molecule type" value="Genomic_DNA"/>
</dbReference>
<evidence type="ECO:0000256" key="4">
    <source>
        <dbReference type="ARBA" id="ARBA00023125"/>
    </source>
</evidence>